<keyword evidence="7" id="KW-0010">Activator</keyword>
<evidence type="ECO:0000256" key="4">
    <source>
        <dbReference type="ARBA" id="ARBA00022771"/>
    </source>
</evidence>
<feature type="region of interest" description="Disordered" evidence="12">
    <location>
        <begin position="752"/>
        <end position="783"/>
    </location>
</feature>
<dbReference type="GO" id="GO:0005634">
    <property type="term" value="C:nucleus"/>
    <property type="evidence" value="ECO:0007669"/>
    <property type="project" value="UniProtKB-SubCell"/>
</dbReference>
<evidence type="ECO:0000256" key="2">
    <source>
        <dbReference type="ARBA" id="ARBA00010857"/>
    </source>
</evidence>
<evidence type="ECO:0000256" key="7">
    <source>
        <dbReference type="ARBA" id="ARBA00023159"/>
    </source>
</evidence>
<feature type="domain" description="TFIIB-type" evidence="13">
    <location>
        <begin position="274"/>
        <end position="305"/>
    </location>
</feature>
<protein>
    <recommendedName>
        <fullName evidence="10">B-related factor 1</fullName>
    </recommendedName>
</protein>
<comment type="subcellular location">
    <subcellularLocation>
        <location evidence="1">Nucleus</location>
    </subcellularLocation>
</comment>
<dbReference type="SUPFAM" id="SSF47954">
    <property type="entry name" value="Cyclin-like"/>
    <property type="match status" value="2"/>
</dbReference>
<dbReference type="GO" id="GO:0097550">
    <property type="term" value="C:transcription preinitiation complex"/>
    <property type="evidence" value="ECO:0007669"/>
    <property type="project" value="TreeGrafter"/>
</dbReference>
<dbReference type="Gene3D" id="1.20.5.650">
    <property type="entry name" value="Single helix bin"/>
    <property type="match status" value="1"/>
</dbReference>
<keyword evidence="3" id="KW-0479">Metal-binding</keyword>
<dbReference type="PRINTS" id="PR00685">
    <property type="entry name" value="TIFACTORIIB"/>
</dbReference>
<dbReference type="InterPro" id="IPR000812">
    <property type="entry name" value="TFIIB"/>
</dbReference>
<accession>T2M8M6</accession>
<reference evidence="14" key="1">
    <citation type="journal article" date="2013" name="Genome Biol. Evol.">
        <title>Punctuated emergences of genetic and phenotypic innovations in eumetazoan, bilaterian, euteleostome, and hominidae ancestors.</title>
        <authorList>
            <person name="Wenger Y."/>
            <person name="Galliot B."/>
        </authorList>
    </citation>
    <scope>NUCLEOTIDE SEQUENCE</scope>
    <source>
        <tissue evidence="14">Whole animals</tissue>
    </source>
</reference>
<evidence type="ECO:0000256" key="10">
    <source>
        <dbReference type="ARBA" id="ARBA00031009"/>
    </source>
</evidence>
<keyword evidence="6" id="KW-0805">Transcription regulation</keyword>
<dbReference type="InterPro" id="IPR013150">
    <property type="entry name" value="TFIIB_cyclin"/>
</dbReference>
<evidence type="ECO:0000256" key="3">
    <source>
        <dbReference type="ARBA" id="ARBA00022723"/>
    </source>
</evidence>
<dbReference type="PANTHER" id="PTHR11618">
    <property type="entry name" value="TRANSCRIPTION INITIATION FACTOR IIB-RELATED"/>
    <property type="match status" value="1"/>
</dbReference>
<dbReference type="CDD" id="cd20553">
    <property type="entry name" value="CYCLIN_TFIIIB90_rpt1"/>
    <property type="match status" value="1"/>
</dbReference>
<dbReference type="InterPro" id="IPR036915">
    <property type="entry name" value="Cyclin-like_sf"/>
</dbReference>
<organism evidence="14">
    <name type="scientific">Hydra vulgaris</name>
    <name type="common">Hydra</name>
    <name type="synonym">Hydra attenuata</name>
    <dbReference type="NCBI Taxonomy" id="6087"/>
    <lineage>
        <taxon>Eukaryota</taxon>
        <taxon>Metazoa</taxon>
        <taxon>Cnidaria</taxon>
        <taxon>Hydrozoa</taxon>
        <taxon>Hydroidolina</taxon>
        <taxon>Anthoathecata</taxon>
        <taxon>Aplanulata</taxon>
        <taxon>Hydridae</taxon>
        <taxon>Hydra</taxon>
    </lineage>
</organism>
<dbReference type="FunFam" id="1.10.472.10:FF:000002">
    <property type="entry name" value="Transcription factor IIIB 90 kDa subunit"/>
    <property type="match status" value="1"/>
</dbReference>
<dbReference type="AlphaFoldDB" id="T2M8M6"/>
<dbReference type="InterPro" id="IPR011665">
    <property type="entry name" value="BRF1_TBP-bd_dom"/>
</dbReference>
<evidence type="ECO:0000259" key="13">
    <source>
        <dbReference type="PROSITE" id="PS51134"/>
    </source>
</evidence>
<evidence type="ECO:0000256" key="9">
    <source>
        <dbReference type="ARBA" id="ARBA00023242"/>
    </source>
</evidence>
<dbReference type="Gene3D" id="1.10.472.10">
    <property type="entry name" value="Cyclin-like"/>
    <property type="match status" value="2"/>
</dbReference>
<dbReference type="Pfam" id="PF00382">
    <property type="entry name" value="TFIIB"/>
    <property type="match status" value="2"/>
</dbReference>
<dbReference type="EMBL" id="HAAD01002053">
    <property type="protein sequence ID" value="CDG68285.1"/>
    <property type="molecule type" value="mRNA"/>
</dbReference>
<dbReference type="SMART" id="SM00385">
    <property type="entry name" value="CYCLIN"/>
    <property type="match status" value="2"/>
</dbReference>
<gene>
    <name evidence="14" type="primary">BRF1</name>
</gene>
<dbReference type="GO" id="GO:0070897">
    <property type="term" value="P:transcription preinitiation complex assembly"/>
    <property type="evidence" value="ECO:0007669"/>
    <property type="project" value="InterPro"/>
</dbReference>
<evidence type="ECO:0000256" key="11">
    <source>
        <dbReference type="PROSITE-ProRule" id="PRU00469"/>
    </source>
</evidence>
<dbReference type="CDD" id="cd20554">
    <property type="entry name" value="CYCLIN_TFIIIB90_rpt2"/>
    <property type="match status" value="1"/>
</dbReference>
<proteinExistence type="evidence at transcript level"/>
<name>T2M8M6_HYDVU</name>
<comment type="similarity">
    <text evidence="2">Belongs to the TFIIB family.</text>
</comment>
<dbReference type="Pfam" id="PF07741">
    <property type="entry name" value="BRF1"/>
    <property type="match status" value="1"/>
</dbReference>
<dbReference type="PROSITE" id="PS51134">
    <property type="entry name" value="ZF_TFIIB"/>
    <property type="match status" value="1"/>
</dbReference>
<keyword evidence="8" id="KW-0804">Transcription</keyword>
<dbReference type="FunFam" id="1.10.472.10:FF:000007">
    <property type="entry name" value="Transcription factor IIIB 90 kDa subunit"/>
    <property type="match status" value="1"/>
</dbReference>
<keyword evidence="9" id="KW-0539">Nucleus</keyword>
<feature type="compositionally biased region" description="Basic residues" evidence="12">
    <location>
        <begin position="766"/>
        <end position="778"/>
    </location>
</feature>
<dbReference type="PANTHER" id="PTHR11618:SF4">
    <property type="entry name" value="TRANSCRIPTION FACTOR IIIB 90 KDA SUBUNIT"/>
    <property type="match status" value="1"/>
</dbReference>
<dbReference type="GO" id="GO:0000126">
    <property type="term" value="C:transcription factor TFIIIB complex"/>
    <property type="evidence" value="ECO:0007669"/>
    <property type="project" value="TreeGrafter"/>
</dbReference>
<dbReference type="InterPro" id="IPR013763">
    <property type="entry name" value="Cyclin-like_dom"/>
</dbReference>
<evidence type="ECO:0000313" key="14">
    <source>
        <dbReference type="EMBL" id="CDG68285.1"/>
    </source>
</evidence>
<keyword evidence="4 11" id="KW-0863">Zinc-finger</keyword>
<evidence type="ECO:0000256" key="1">
    <source>
        <dbReference type="ARBA" id="ARBA00004123"/>
    </source>
</evidence>
<sequence>MLTIRNTPDPTCQLSPAQVLFGHPIRDAMPRIKSRMPMFNNDQFLKTWRHAWSAKEEALRMRYAKTLESLQEHTRFLTPLHEGDSVFIQNQVGNHPKKWDRSGKVVECKENDQYIIKVEGTGRLTLRNRKYLRKFLNPLKSYETKVALTTPPKTSSSHYNSADLPTPFTEYVPESSNKVIPSQPELAPSTVLLPPSTLAPAVPPLPLPTTPVPLPLMPASLSTSSPHLAMPPLLNTEIMNFLTSVGGDEKQLTAAILIQLIAKEESCKNCLNAMGISCKNCGGIEIDNDPARGDSVCVSCGSVVESLCIVNDIEFHENSAGSSSVIGQFVSSEGQNRVGSYSKFGVGQDHRQVALENGKQLINNYGGQIKMSHHCLDSAYMFFKMAASKRFTVGRKTIYVVGACLYLVSRTEKTPHMLLDICDAIQCDIVVLGRVFLALARTLCIDCPIVDPSLYIHRFAHQLDFGDKENEVSMAALRILARMKKDWIHLGRRPSALCGAALIIAGKLFNFNVTMDDIVKLVRMSKTTVFKRLMDFSKTATGKLTTDEFKRVDLEEEADPPCYTYGKKRIQFAQEIDKKHNFVSSYLLSQVVKTQRRLEVLLEKRHNINSEIEKVLPESKAFVYQKQLPSYCSLHKYELDEKGEFKVPHFVIHEEPDDILKEEVKTVASNTLLLDQCVTKVEDMSTKSGECNLVSAKSEKNIGDINCDEIDLEGIDDEEIEELLLTEDEIKIKTEIWLEENKEYLQKMKEKEEDLRMKEEEENKLGNKKKKKARKKPRDRPIAGTADEAIQTMLAEKKISSKINYDVLRGLKSETVDECHQVSKPETISVGDNFDIKPQLLSAVADSEKRLLSKDMPIVYETGLQRNKTSFTSSLESIHSASKRIKLEVKSDETEKKEILEEFAGEEEEDDEPEDLVTASSIFAKEVDDYDHNAYDEDADAFY</sequence>
<dbReference type="GO" id="GO:0017025">
    <property type="term" value="F:TBP-class protein binding"/>
    <property type="evidence" value="ECO:0007669"/>
    <property type="project" value="InterPro"/>
</dbReference>
<evidence type="ECO:0000256" key="8">
    <source>
        <dbReference type="ARBA" id="ARBA00023163"/>
    </source>
</evidence>
<keyword evidence="5" id="KW-0862">Zinc</keyword>
<dbReference type="GO" id="GO:0008270">
    <property type="term" value="F:zinc ion binding"/>
    <property type="evidence" value="ECO:0007669"/>
    <property type="project" value="UniProtKB-KW"/>
</dbReference>
<evidence type="ECO:0000256" key="6">
    <source>
        <dbReference type="ARBA" id="ARBA00023015"/>
    </source>
</evidence>
<dbReference type="GO" id="GO:0000995">
    <property type="term" value="F:RNA polymerase III general transcription initiation factor activity"/>
    <property type="evidence" value="ECO:0007669"/>
    <property type="project" value="TreeGrafter"/>
</dbReference>
<dbReference type="OrthoDB" id="511529at2759"/>
<evidence type="ECO:0000256" key="12">
    <source>
        <dbReference type="SAM" id="MobiDB-lite"/>
    </source>
</evidence>
<dbReference type="GO" id="GO:0001006">
    <property type="term" value="F:RNA polymerase III type 3 promoter sequence-specific DNA binding"/>
    <property type="evidence" value="ECO:0007669"/>
    <property type="project" value="TreeGrafter"/>
</dbReference>
<dbReference type="SUPFAM" id="SSF57783">
    <property type="entry name" value="Zinc beta-ribbon"/>
    <property type="match status" value="1"/>
</dbReference>
<feature type="compositionally biased region" description="Basic and acidic residues" evidence="12">
    <location>
        <begin position="752"/>
        <end position="765"/>
    </location>
</feature>
<dbReference type="Gene3D" id="2.20.25.10">
    <property type="match status" value="1"/>
</dbReference>
<dbReference type="InterPro" id="IPR013137">
    <property type="entry name" value="Znf_TFIIB"/>
</dbReference>
<evidence type="ECO:0000256" key="5">
    <source>
        <dbReference type="ARBA" id="ARBA00022833"/>
    </source>
</evidence>